<dbReference type="InterPro" id="IPR045584">
    <property type="entry name" value="Pilin-like"/>
</dbReference>
<dbReference type="Proteomes" id="UP000475117">
    <property type="component" value="Chromosome"/>
</dbReference>
<dbReference type="GO" id="GO:0016020">
    <property type="term" value="C:membrane"/>
    <property type="evidence" value="ECO:0007669"/>
    <property type="project" value="UniProtKB-SubCell"/>
</dbReference>
<dbReference type="PANTHER" id="PTHR30093">
    <property type="entry name" value="GENERAL SECRETION PATHWAY PROTEIN G"/>
    <property type="match status" value="1"/>
</dbReference>
<dbReference type="PRINTS" id="PR00813">
    <property type="entry name" value="BCTERIALGSPG"/>
</dbReference>
<keyword evidence="4 7" id="KW-1133">Transmembrane helix</keyword>
<gene>
    <name evidence="8" type="ORF">G3M56_001340</name>
</gene>
<sequence length="234" mass="25243">MKKRINNQGFTLIELLVVITIIGVLATISFSGYTQFIEKSRVTKAISAAKNVHSVMSNYASENNGRFPQKGKKAKRIDATYTDAETVFRDLIAGGYSSDEGDFTVDNSPSQPDGYVGEGPEYRDAFSSADGGVHWALLGDGTDTMKGSCPLAWENSVSGGWNPTWDPELAGTSDPGRTWTSGKVIMVTVSGKSEALDLENPEAESKLKNLGDGSKNPFTAAYSKPREVLDPNFK</sequence>
<dbReference type="Gene3D" id="3.30.700.10">
    <property type="entry name" value="Glycoprotein, Type 4 Pilin"/>
    <property type="match status" value="1"/>
</dbReference>
<dbReference type="GO" id="GO:0015627">
    <property type="term" value="C:type II protein secretion system complex"/>
    <property type="evidence" value="ECO:0007669"/>
    <property type="project" value="InterPro"/>
</dbReference>
<evidence type="ECO:0000256" key="6">
    <source>
        <dbReference type="SAM" id="MobiDB-lite"/>
    </source>
</evidence>
<dbReference type="RefSeq" id="WP_164363982.1">
    <property type="nucleotide sequence ID" value="NZ_CP066776.1"/>
</dbReference>
<comment type="subcellular location">
    <subcellularLocation>
        <location evidence="1">Membrane</location>
        <topology evidence="1">Single-pass membrane protein</topology>
    </subcellularLocation>
</comment>
<dbReference type="InterPro" id="IPR000983">
    <property type="entry name" value="Bac_GSPG_pilin"/>
</dbReference>
<keyword evidence="5 7" id="KW-0472">Membrane</keyword>
<keyword evidence="9" id="KW-1185">Reference proteome</keyword>
<evidence type="ECO:0000313" key="8">
    <source>
        <dbReference type="EMBL" id="QQL45261.1"/>
    </source>
</evidence>
<dbReference type="SUPFAM" id="SSF54523">
    <property type="entry name" value="Pili subunits"/>
    <property type="match status" value="1"/>
</dbReference>
<evidence type="ECO:0000256" key="5">
    <source>
        <dbReference type="ARBA" id="ARBA00023136"/>
    </source>
</evidence>
<evidence type="ECO:0000256" key="7">
    <source>
        <dbReference type="SAM" id="Phobius"/>
    </source>
</evidence>
<feature type="region of interest" description="Disordered" evidence="6">
    <location>
        <begin position="198"/>
        <end position="234"/>
    </location>
</feature>
<dbReference type="AlphaFoldDB" id="A0A6B3LBW1"/>
<evidence type="ECO:0000313" key="9">
    <source>
        <dbReference type="Proteomes" id="UP000475117"/>
    </source>
</evidence>
<feature type="compositionally biased region" description="Basic and acidic residues" evidence="6">
    <location>
        <begin position="224"/>
        <end position="234"/>
    </location>
</feature>
<evidence type="ECO:0000256" key="1">
    <source>
        <dbReference type="ARBA" id="ARBA00004167"/>
    </source>
</evidence>
<dbReference type="InterPro" id="IPR012902">
    <property type="entry name" value="N_methyl_site"/>
</dbReference>
<dbReference type="PROSITE" id="PS00409">
    <property type="entry name" value="PROKAR_NTER_METHYL"/>
    <property type="match status" value="1"/>
</dbReference>
<evidence type="ECO:0000256" key="4">
    <source>
        <dbReference type="ARBA" id="ARBA00022989"/>
    </source>
</evidence>
<evidence type="ECO:0000256" key="2">
    <source>
        <dbReference type="ARBA" id="ARBA00022481"/>
    </source>
</evidence>
<keyword evidence="2" id="KW-0488">Methylation</keyword>
<keyword evidence="3 7" id="KW-0812">Transmembrane</keyword>
<dbReference type="KEGG" id="soa:G3M56_001340"/>
<evidence type="ECO:0000256" key="3">
    <source>
        <dbReference type="ARBA" id="ARBA00022692"/>
    </source>
</evidence>
<organism evidence="8 9">
    <name type="scientific">Sulfuriroseicoccus oceanibius</name>
    <dbReference type="NCBI Taxonomy" id="2707525"/>
    <lineage>
        <taxon>Bacteria</taxon>
        <taxon>Pseudomonadati</taxon>
        <taxon>Verrucomicrobiota</taxon>
        <taxon>Verrucomicrobiia</taxon>
        <taxon>Verrucomicrobiales</taxon>
        <taxon>Verrucomicrobiaceae</taxon>
        <taxon>Sulfuriroseicoccus</taxon>
    </lineage>
</organism>
<reference evidence="8 9" key="1">
    <citation type="submission" date="2020-12" db="EMBL/GenBank/DDBJ databases">
        <title>Sulforoseuscoccus oceanibium gen. nov., sp. nov., a representative of the phylum Verrucomicrobia with special cytoplasmic membrane, and proposal of Sulforoseuscoccusaceae fam. nov.</title>
        <authorList>
            <person name="Xi F."/>
        </authorList>
    </citation>
    <scope>NUCLEOTIDE SEQUENCE [LARGE SCALE GENOMIC DNA]</scope>
    <source>
        <strain evidence="8 9">T37</strain>
    </source>
</reference>
<proteinExistence type="predicted"/>
<name>A0A6B3LBW1_9BACT</name>
<feature type="transmembrane region" description="Helical" evidence="7">
    <location>
        <begin position="12"/>
        <end position="33"/>
    </location>
</feature>
<protein>
    <submittedName>
        <fullName evidence="8">Type II secretion system protein</fullName>
    </submittedName>
</protein>
<dbReference type="GO" id="GO:0015628">
    <property type="term" value="P:protein secretion by the type II secretion system"/>
    <property type="evidence" value="ECO:0007669"/>
    <property type="project" value="InterPro"/>
</dbReference>
<dbReference type="NCBIfam" id="TIGR02532">
    <property type="entry name" value="IV_pilin_GFxxxE"/>
    <property type="match status" value="1"/>
</dbReference>
<dbReference type="Pfam" id="PF07963">
    <property type="entry name" value="N_methyl"/>
    <property type="match status" value="1"/>
</dbReference>
<dbReference type="PANTHER" id="PTHR30093:SF44">
    <property type="entry name" value="TYPE II SECRETION SYSTEM CORE PROTEIN G"/>
    <property type="match status" value="1"/>
</dbReference>
<accession>A0A6B3LBW1</accession>
<dbReference type="EMBL" id="CP066776">
    <property type="protein sequence ID" value="QQL45261.1"/>
    <property type="molecule type" value="Genomic_DNA"/>
</dbReference>